<accession>A0A4C1TMV7</accession>
<dbReference type="EMBL" id="BGZK01000072">
    <property type="protein sequence ID" value="GBP15484.1"/>
    <property type="molecule type" value="Genomic_DNA"/>
</dbReference>
<gene>
    <name evidence="1" type="ORF">EVAR_9267_1</name>
</gene>
<evidence type="ECO:0000313" key="2">
    <source>
        <dbReference type="Proteomes" id="UP000299102"/>
    </source>
</evidence>
<evidence type="ECO:0000313" key="1">
    <source>
        <dbReference type="EMBL" id="GBP15484.1"/>
    </source>
</evidence>
<sequence>MDYLHNEKERKRSWSKANVLRYSLALHGELSEQKLFRSTIYSRCNGGFGRTKELSRSAECTKRDPLSLGTSPRSG</sequence>
<comment type="caution">
    <text evidence="1">The sequence shown here is derived from an EMBL/GenBank/DDBJ whole genome shotgun (WGS) entry which is preliminary data.</text>
</comment>
<reference evidence="1 2" key="1">
    <citation type="journal article" date="2019" name="Commun. Biol.">
        <title>The bagworm genome reveals a unique fibroin gene that provides high tensile strength.</title>
        <authorList>
            <person name="Kono N."/>
            <person name="Nakamura H."/>
            <person name="Ohtoshi R."/>
            <person name="Tomita M."/>
            <person name="Numata K."/>
            <person name="Arakawa K."/>
        </authorList>
    </citation>
    <scope>NUCLEOTIDE SEQUENCE [LARGE SCALE GENOMIC DNA]</scope>
</reference>
<protein>
    <submittedName>
        <fullName evidence="1">Uncharacterized protein</fullName>
    </submittedName>
</protein>
<dbReference type="AlphaFoldDB" id="A0A4C1TMV7"/>
<keyword evidence="2" id="KW-1185">Reference proteome</keyword>
<name>A0A4C1TMV7_EUMVA</name>
<proteinExistence type="predicted"/>
<organism evidence="1 2">
    <name type="scientific">Eumeta variegata</name>
    <name type="common">Bagworm moth</name>
    <name type="synonym">Eumeta japonica</name>
    <dbReference type="NCBI Taxonomy" id="151549"/>
    <lineage>
        <taxon>Eukaryota</taxon>
        <taxon>Metazoa</taxon>
        <taxon>Ecdysozoa</taxon>
        <taxon>Arthropoda</taxon>
        <taxon>Hexapoda</taxon>
        <taxon>Insecta</taxon>
        <taxon>Pterygota</taxon>
        <taxon>Neoptera</taxon>
        <taxon>Endopterygota</taxon>
        <taxon>Lepidoptera</taxon>
        <taxon>Glossata</taxon>
        <taxon>Ditrysia</taxon>
        <taxon>Tineoidea</taxon>
        <taxon>Psychidae</taxon>
        <taxon>Oiketicinae</taxon>
        <taxon>Eumeta</taxon>
    </lineage>
</organism>
<dbReference type="Proteomes" id="UP000299102">
    <property type="component" value="Unassembled WGS sequence"/>
</dbReference>